<dbReference type="EMBL" id="CAJMWT010002600">
    <property type="protein sequence ID" value="CAE6448064.1"/>
    <property type="molecule type" value="Genomic_DNA"/>
</dbReference>
<organism evidence="1 2">
    <name type="scientific">Rhizoctonia solani</name>
    <dbReference type="NCBI Taxonomy" id="456999"/>
    <lineage>
        <taxon>Eukaryota</taxon>
        <taxon>Fungi</taxon>
        <taxon>Dikarya</taxon>
        <taxon>Basidiomycota</taxon>
        <taxon>Agaricomycotina</taxon>
        <taxon>Agaricomycetes</taxon>
        <taxon>Cantharellales</taxon>
        <taxon>Ceratobasidiaceae</taxon>
        <taxon>Rhizoctonia</taxon>
    </lineage>
</organism>
<evidence type="ECO:0000313" key="1">
    <source>
        <dbReference type="EMBL" id="CAE6448064.1"/>
    </source>
</evidence>
<comment type="caution">
    <text evidence="1">The sequence shown here is derived from an EMBL/GenBank/DDBJ whole genome shotgun (WGS) entry which is preliminary data.</text>
</comment>
<protein>
    <submittedName>
        <fullName evidence="1">Uncharacterized protein</fullName>
    </submittedName>
</protein>
<reference evidence="1" key="1">
    <citation type="submission" date="2021-01" db="EMBL/GenBank/DDBJ databases">
        <authorList>
            <person name="Kaushik A."/>
        </authorList>
    </citation>
    <scope>NUCLEOTIDE SEQUENCE</scope>
    <source>
        <strain evidence="1">AG2-2IIIB</strain>
    </source>
</reference>
<dbReference type="AlphaFoldDB" id="A0A8H3B5S4"/>
<name>A0A8H3B5S4_9AGAM</name>
<dbReference type="Proteomes" id="UP000663843">
    <property type="component" value="Unassembled WGS sequence"/>
</dbReference>
<accession>A0A8H3B5S4</accession>
<evidence type="ECO:0000313" key="2">
    <source>
        <dbReference type="Proteomes" id="UP000663843"/>
    </source>
</evidence>
<proteinExistence type="predicted"/>
<gene>
    <name evidence="1" type="ORF">RDB_LOCUS83204</name>
</gene>
<sequence length="103" mass="11736">MQAQKSRRASPDYTYNKSLGPEIFPIAYKLGESALRISSASKPPSTFFLLFWSIESEIFGPDYLISETQSIWHKYIEAVTRQYVAALLTTTQSNQVLNRSLKL</sequence>